<sequence>MAVKPAFQTITDLLRDKEGSSEKEKDSVSAAAWQRFYRHRKDAGWQWYNETRRTPEDDKSSSTQLSRPRRTS</sequence>
<name>A0A939SVQ0_KLEPN</name>
<evidence type="ECO:0000313" key="3">
    <source>
        <dbReference type="Proteomes" id="UP000664620"/>
    </source>
</evidence>
<comment type="caution">
    <text evidence="2">The sequence shown here is derived from an EMBL/GenBank/DDBJ whole genome shotgun (WGS) entry which is preliminary data.</text>
</comment>
<proteinExistence type="predicted"/>
<feature type="region of interest" description="Disordered" evidence="1">
    <location>
        <begin position="47"/>
        <end position="72"/>
    </location>
</feature>
<dbReference type="AlphaFoldDB" id="A0A939SVQ0"/>
<dbReference type="Proteomes" id="UP000664620">
    <property type="component" value="Unassembled WGS sequence"/>
</dbReference>
<reference evidence="2" key="1">
    <citation type="submission" date="2021-03" db="EMBL/GenBank/DDBJ databases">
        <title>Molecular epidemiology and mechanisms of colistin and carbapenem resistance in Enterobacteriaceae from clinical isolates, the environment and porcine samples in Pretoria, South Africa.</title>
        <authorList>
            <person name="Bogoshi D."/>
            <person name="Mbelle N.M."/>
            <person name="Naidoo V."/>
            <person name="Osei Sekyere J."/>
        </authorList>
    </citation>
    <scope>NUCLEOTIDE SEQUENCE</scope>
    <source>
        <strain evidence="2">C034</strain>
    </source>
</reference>
<dbReference type="EMBL" id="JAGETO010000117">
    <property type="protein sequence ID" value="MBO2029543.1"/>
    <property type="molecule type" value="Genomic_DNA"/>
</dbReference>
<gene>
    <name evidence="2" type="ORF">J4734_22910</name>
</gene>
<evidence type="ECO:0000313" key="2">
    <source>
        <dbReference type="EMBL" id="MBO2029543.1"/>
    </source>
</evidence>
<protein>
    <submittedName>
        <fullName evidence="2">Uncharacterized protein</fullName>
    </submittedName>
</protein>
<feature type="compositionally biased region" description="Basic and acidic residues" evidence="1">
    <location>
        <begin position="50"/>
        <end position="60"/>
    </location>
</feature>
<evidence type="ECO:0000256" key="1">
    <source>
        <dbReference type="SAM" id="MobiDB-lite"/>
    </source>
</evidence>
<accession>A0A939SVQ0</accession>
<organism evidence="2 3">
    <name type="scientific">Klebsiella pneumoniae</name>
    <dbReference type="NCBI Taxonomy" id="573"/>
    <lineage>
        <taxon>Bacteria</taxon>
        <taxon>Pseudomonadati</taxon>
        <taxon>Pseudomonadota</taxon>
        <taxon>Gammaproteobacteria</taxon>
        <taxon>Enterobacterales</taxon>
        <taxon>Enterobacteriaceae</taxon>
        <taxon>Klebsiella/Raoultella group</taxon>
        <taxon>Klebsiella</taxon>
        <taxon>Klebsiella pneumoniae complex</taxon>
    </lineage>
</organism>